<dbReference type="PANTHER" id="PTHR30244:SF34">
    <property type="entry name" value="DTDP-4-AMINO-4,6-DIDEOXYGALACTOSE TRANSAMINASE"/>
    <property type="match status" value="1"/>
</dbReference>
<organism evidence="4 5">
    <name type="scientific">Candidatus Magasanikbacteria bacterium RIFCSPLOWO2_01_FULL_40_15</name>
    <dbReference type="NCBI Taxonomy" id="1798686"/>
    <lineage>
        <taxon>Bacteria</taxon>
        <taxon>Candidatus Magasanikiibacteriota</taxon>
    </lineage>
</organism>
<evidence type="ECO:0000256" key="3">
    <source>
        <dbReference type="RuleBase" id="RU004508"/>
    </source>
</evidence>
<feature type="modified residue" description="N6-(pyridoxal phosphate)lysine" evidence="2">
    <location>
        <position position="179"/>
    </location>
</feature>
<proteinExistence type="inferred from homology"/>
<dbReference type="InterPro" id="IPR015424">
    <property type="entry name" value="PyrdxlP-dep_Trfase"/>
</dbReference>
<reference evidence="4 5" key="1">
    <citation type="journal article" date="2016" name="Nat. Commun.">
        <title>Thousands of microbial genomes shed light on interconnected biogeochemical processes in an aquifer system.</title>
        <authorList>
            <person name="Anantharaman K."/>
            <person name="Brown C.T."/>
            <person name="Hug L.A."/>
            <person name="Sharon I."/>
            <person name="Castelle C.J."/>
            <person name="Probst A.J."/>
            <person name="Thomas B.C."/>
            <person name="Singh A."/>
            <person name="Wilkins M.J."/>
            <person name="Karaoz U."/>
            <person name="Brodie E.L."/>
            <person name="Williams K.H."/>
            <person name="Hubbard S.S."/>
            <person name="Banfield J.F."/>
        </authorList>
    </citation>
    <scope>NUCLEOTIDE SEQUENCE [LARGE SCALE GENOMIC DNA]</scope>
</reference>
<evidence type="ECO:0000313" key="4">
    <source>
        <dbReference type="EMBL" id="OGH78535.1"/>
    </source>
</evidence>
<name>A0A1F6N3H3_9BACT</name>
<accession>A0A1F6N3H3</accession>
<dbReference type="Gene3D" id="3.40.640.10">
    <property type="entry name" value="Type I PLP-dependent aspartate aminotransferase-like (Major domain)"/>
    <property type="match status" value="1"/>
</dbReference>
<dbReference type="InterPro" id="IPR015422">
    <property type="entry name" value="PyrdxlP-dep_Trfase_small"/>
</dbReference>
<protein>
    <submittedName>
        <fullName evidence="4">UDP-4-amino-4, 6-dideoxy-N-acetyl-beta-L-altrosamine transaminase</fullName>
    </submittedName>
</protein>
<sequence length="378" mass="41831">MIPYGLQTIEDDDVQAVVDVLKSNRLTQGSNVDQFEADLASYAGTKYAAVLSNGTTALHATYFAFGLKSGDEIITTPLTFAATSNAALWQGAKPVFVDIGEDGNIDWRLIEAKITDKTKIIAPVDYMGRPACISEIMVLAKKFNLKVLEDACQALGAFVDGKPAGSQSDAAVFSFHPVKTITTGEGGAVITNDPEIYRLVKQFSTHGLTKTGLQNESLGGWYMEMQFLGQNYRLTDMQCALGISQLKKVDRFVAQRQVLVKRYNEAFAVCPDLILPPADTKEISSAWHLYVVRLAGKLVNKRAEFFAFLHEQGIAAQVHHIPVYFHPYYRDLGYKPGLCPRAEAWYESCLSLPLYPTLSVEDQDKVIEAVLTFLRIQQ</sequence>
<dbReference type="PIRSF" id="PIRSF000390">
    <property type="entry name" value="PLP_StrS"/>
    <property type="match status" value="1"/>
</dbReference>
<evidence type="ECO:0000256" key="1">
    <source>
        <dbReference type="PIRSR" id="PIRSR000390-1"/>
    </source>
</evidence>
<dbReference type="InterPro" id="IPR015421">
    <property type="entry name" value="PyrdxlP-dep_Trfase_major"/>
</dbReference>
<gene>
    <name evidence="4" type="ORF">A2983_01150</name>
</gene>
<dbReference type="InterPro" id="IPR020026">
    <property type="entry name" value="PseC"/>
</dbReference>
<dbReference type="Pfam" id="PF01041">
    <property type="entry name" value="DegT_DnrJ_EryC1"/>
    <property type="match status" value="1"/>
</dbReference>
<dbReference type="AlphaFoldDB" id="A0A1F6N3H3"/>
<comment type="caution">
    <text evidence="4">The sequence shown here is derived from an EMBL/GenBank/DDBJ whole genome shotgun (WGS) entry which is preliminary data.</text>
</comment>
<dbReference type="Proteomes" id="UP000177040">
    <property type="component" value="Unassembled WGS sequence"/>
</dbReference>
<dbReference type="CDD" id="cd00616">
    <property type="entry name" value="AHBA_syn"/>
    <property type="match status" value="1"/>
</dbReference>
<comment type="similarity">
    <text evidence="3">Belongs to the DegT/DnrJ/EryC1 family.</text>
</comment>
<keyword evidence="2 3" id="KW-0663">Pyridoxal phosphate</keyword>
<dbReference type="Gene3D" id="3.90.1150.10">
    <property type="entry name" value="Aspartate Aminotransferase, domain 1"/>
    <property type="match status" value="1"/>
</dbReference>
<dbReference type="GO" id="GO:0000271">
    <property type="term" value="P:polysaccharide biosynthetic process"/>
    <property type="evidence" value="ECO:0007669"/>
    <property type="project" value="TreeGrafter"/>
</dbReference>
<evidence type="ECO:0000313" key="5">
    <source>
        <dbReference type="Proteomes" id="UP000177040"/>
    </source>
</evidence>
<dbReference type="GO" id="GO:0030170">
    <property type="term" value="F:pyridoxal phosphate binding"/>
    <property type="evidence" value="ECO:0007669"/>
    <property type="project" value="TreeGrafter"/>
</dbReference>
<feature type="active site" description="Proton acceptor" evidence="1">
    <location>
        <position position="179"/>
    </location>
</feature>
<dbReference type="EMBL" id="MFQH01000007">
    <property type="protein sequence ID" value="OGH78535.1"/>
    <property type="molecule type" value="Genomic_DNA"/>
</dbReference>
<dbReference type="InterPro" id="IPR000653">
    <property type="entry name" value="DegT/StrS_aminotransferase"/>
</dbReference>
<dbReference type="NCBIfam" id="TIGR03588">
    <property type="entry name" value="PseC"/>
    <property type="match status" value="1"/>
</dbReference>
<dbReference type="SUPFAM" id="SSF53383">
    <property type="entry name" value="PLP-dependent transferases"/>
    <property type="match status" value="1"/>
</dbReference>
<dbReference type="GO" id="GO:0008483">
    <property type="term" value="F:transaminase activity"/>
    <property type="evidence" value="ECO:0007669"/>
    <property type="project" value="TreeGrafter"/>
</dbReference>
<dbReference type="PANTHER" id="PTHR30244">
    <property type="entry name" value="TRANSAMINASE"/>
    <property type="match status" value="1"/>
</dbReference>
<evidence type="ECO:0000256" key="2">
    <source>
        <dbReference type="PIRSR" id="PIRSR000390-2"/>
    </source>
</evidence>